<dbReference type="InterPro" id="IPR050426">
    <property type="entry name" value="Glycosyltransferase_28"/>
</dbReference>
<name>G7CI70_MYCT3</name>
<dbReference type="GO" id="GO:0017000">
    <property type="term" value="P:antibiotic biosynthetic process"/>
    <property type="evidence" value="ECO:0007669"/>
    <property type="project" value="UniProtKB-ARBA"/>
</dbReference>
<organism evidence="2 3">
    <name type="scientific">Mycolicibacterium thermoresistibile (strain ATCC 19527 / DSM 44167 / CIP 105390 / JCM 6362 / NCTC 10409 / 316)</name>
    <name type="common">Mycobacterium thermoresistibile</name>
    <dbReference type="NCBI Taxonomy" id="1078020"/>
    <lineage>
        <taxon>Bacteria</taxon>
        <taxon>Bacillati</taxon>
        <taxon>Actinomycetota</taxon>
        <taxon>Actinomycetes</taxon>
        <taxon>Mycobacteriales</taxon>
        <taxon>Mycobacteriaceae</taxon>
        <taxon>Mycolicibacterium</taxon>
    </lineage>
</organism>
<dbReference type="InterPro" id="IPR010610">
    <property type="entry name" value="EryCIII-like_C"/>
</dbReference>
<evidence type="ECO:0000259" key="1">
    <source>
        <dbReference type="Pfam" id="PF06722"/>
    </source>
</evidence>
<keyword evidence="3" id="KW-1185">Reference proteome</keyword>
<evidence type="ECO:0000313" key="2">
    <source>
        <dbReference type="EMBL" id="EHI11280.1"/>
    </source>
</evidence>
<dbReference type="FunFam" id="3.40.50.2000:FF:000009">
    <property type="entry name" value="Sterol 3-beta-glucosyltransferase UGT80A2"/>
    <property type="match status" value="1"/>
</dbReference>
<dbReference type="GO" id="GO:0008194">
    <property type="term" value="F:UDP-glycosyltransferase activity"/>
    <property type="evidence" value="ECO:0007669"/>
    <property type="project" value="InterPro"/>
</dbReference>
<dbReference type="Proteomes" id="UP000004915">
    <property type="component" value="Unassembled WGS sequence"/>
</dbReference>
<gene>
    <name evidence="2" type="ORF">KEK_10313</name>
</gene>
<dbReference type="CDD" id="cd03784">
    <property type="entry name" value="GT1_Gtf-like"/>
    <property type="match status" value="1"/>
</dbReference>
<dbReference type="eggNOG" id="COG1819">
    <property type="taxonomic scope" value="Bacteria"/>
</dbReference>
<sequence length="408" mass="45391">MGRELMRRGHDVKIGVPENLIGFAEAAGLSAVRYGPDVREFWDDDFLSTLMSRFFRRLWTIREPIRLVREAWEPVTAFWMDMSVELTALTEGADILFTGQIYQDLAVNVAEHYDIPLATLHYFPMRPHGRLFPMVPRRLARSAMAANDWFIWRMNKKAEDAQRSALGLPKATSSSPRRITERGTLEIQAYEKVCFPGLAAEWAALSDRRPFVGALTLDLSTDADDEVAAWIAAGPAPICFSFGSMPVNSPAELIEMLAAACDELGERALICSGWTDYGEIDRLDQVKVVKAIRFRRILPACRALVHHGGSGTLAAGLRAGLPMLIFWTAGDQPFWAAQLKRLKVGYGRRFSDLTYESLVGDLREILDPGYLGRARDLAAGTTTPDEALTTATDLLEQFAMASCRSEKG</sequence>
<dbReference type="SUPFAM" id="SSF53756">
    <property type="entry name" value="UDP-Glycosyltransferase/glycogen phosphorylase"/>
    <property type="match status" value="1"/>
</dbReference>
<dbReference type="Gene3D" id="3.40.50.2000">
    <property type="entry name" value="Glycogen Phosphorylase B"/>
    <property type="match status" value="2"/>
</dbReference>
<reference evidence="2 3" key="1">
    <citation type="submission" date="2011-11" db="EMBL/GenBank/DDBJ databases">
        <authorList>
            <consortium name="Tuberculosis Structural Genomics Consortium"/>
            <person name="Ioerger T.R."/>
        </authorList>
    </citation>
    <scope>NUCLEOTIDE SEQUENCE [LARGE SCALE GENOMIC DNA]</scope>
    <source>
        <strain evidence="3">ATCC 19527 / DSM 44167 / CIP 105390 / JCM 6362 / NCTC 10409 / 316</strain>
    </source>
</reference>
<comment type="caution">
    <text evidence="2">The sequence shown here is derived from an EMBL/GenBank/DDBJ whole genome shotgun (WGS) entry which is preliminary data.</text>
</comment>
<dbReference type="AlphaFoldDB" id="G7CI70"/>
<dbReference type="InterPro" id="IPR002213">
    <property type="entry name" value="UDP_glucos_trans"/>
</dbReference>
<keyword evidence="2" id="KW-0808">Transferase</keyword>
<dbReference type="PANTHER" id="PTHR48050:SF13">
    <property type="entry name" value="STEROL 3-BETA-GLUCOSYLTRANSFERASE UGT80A2"/>
    <property type="match status" value="1"/>
</dbReference>
<evidence type="ECO:0000313" key="3">
    <source>
        <dbReference type="Proteomes" id="UP000004915"/>
    </source>
</evidence>
<protein>
    <submittedName>
        <fullName evidence="2">Glycosyl transferase</fullName>
    </submittedName>
</protein>
<dbReference type="EMBL" id="AGVE01000046">
    <property type="protein sequence ID" value="EHI11280.1"/>
    <property type="molecule type" value="Genomic_DNA"/>
</dbReference>
<dbReference type="Pfam" id="PF06722">
    <property type="entry name" value="EryCIII-like_C"/>
    <property type="match status" value="1"/>
</dbReference>
<dbReference type="PANTHER" id="PTHR48050">
    <property type="entry name" value="STEROL 3-BETA-GLUCOSYLTRANSFERASE"/>
    <property type="match status" value="1"/>
</dbReference>
<proteinExistence type="predicted"/>
<accession>G7CI70</accession>
<feature type="domain" description="Erythromycin biosynthesis protein CIII-like C-terminal" evidence="1">
    <location>
        <begin position="284"/>
        <end position="378"/>
    </location>
</feature>
<dbReference type="GO" id="GO:0016758">
    <property type="term" value="F:hexosyltransferase activity"/>
    <property type="evidence" value="ECO:0007669"/>
    <property type="project" value="UniProtKB-ARBA"/>
</dbReference>
<dbReference type="PATRIC" id="fig|1078020.3.peg.2024"/>